<reference evidence="4" key="1">
    <citation type="submission" date="2020-11" db="EMBL/GenBank/DDBJ databases">
        <authorList>
            <person name="Tran Van P."/>
        </authorList>
    </citation>
    <scope>NUCLEOTIDE SEQUENCE</scope>
</reference>
<keyword evidence="2" id="KW-1133">Transmembrane helix</keyword>
<proteinExistence type="predicted"/>
<dbReference type="Pfam" id="PF12886">
    <property type="entry name" value="TORC_C"/>
    <property type="match status" value="1"/>
</dbReference>
<keyword evidence="2" id="KW-0812">Transmembrane</keyword>
<dbReference type="OrthoDB" id="8947034at2759"/>
<gene>
    <name evidence="4" type="ORF">NMOB1V02_LOCUS3419</name>
</gene>
<dbReference type="GO" id="GO:0005737">
    <property type="term" value="C:cytoplasm"/>
    <property type="evidence" value="ECO:0007669"/>
    <property type="project" value="InterPro"/>
</dbReference>
<dbReference type="GO" id="GO:0045944">
    <property type="term" value="P:positive regulation of transcription by RNA polymerase II"/>
    <property type="evidence" value="ECO:0007669"/>
    <property type="project" value="TreeGrafter"/>
</dbReference>
<dbReference type="PANTHER" id="PTHR13589">
    <property type="entry name" value="CREB-REGULATED TRANSCRIPTION COACTIVATOR"/>
    <property type="match status" value="1"/>
</dbReference>
<keyword evidence="5" id="KW-1185">Reference proteome</keyword>
<evidence type="ECO:0000256" key="1">
    <source>
        <dbReference type="SAM" id="MobiDB-lite"/>
    </source>
</evidence>
<keyword evidence="2" id="KW-0472">Membrane</keyword>
<feature type="region of interest" description="Disordered" evidence="1">
    <location>
        <begin position="1"/>
        <end position="21"/>
    </location>
</feature>
<feature type="compositionally biased region" description="Basic and acidic residues" evidence="1">
    <location>
        <begin position="1"/>
        <end position="12"/>
    </location>
</feature>
<dbReference type="EMBL" id="OA882490">
    <property type="protein sequence ID" value="CAD7275630.1"/>
    <property type="molecule type" value="Genomic_DNA"/>
</dbReference>
<dbReference type="EMBL" id="CAJPEX010000453">
    <property type="protein sequence ID" value="CAG0915782.1"/>
    <property type="molecule type" value="Genomic_DNA"/>
</dbReference>
<evidence type="ECO:0000313" key="5">
    <source>
        <dbReference type="Proteomes" id="UP000678499"/>
    </source>
</evidence>
<protein>
    <recommendedName>
        <fullName evidence="3">Transducer of regulated CREB activity C-terminal domain-containing protein</fullName>
    </recommendedName>
</protein>
<feature type="compositionally biased region" description="Polar residues" evidence="1">
    <location>
        <begin position="560"/>
        <end position="573"/>
    </location>
</feature>
<evidence type="ECO:0000313" key="4">
    <source>
        <dbReference type="EMBL" id="CAD7275630.1"/>
    </source>
</evidence>
<feature type="compositionally biased region" description="Low complexity" evidence="1">
    <location>
        <begin position="332"/>
        <end position="342"/>
    </location>
</feature>
<feature type="domain" description="Transducer of regulated CREB activity C-terminal" evidence="3">
    <location>
        <begin position="719"/>
        <end position="760"/>
    </location>
</feature>
<dbReference type="InterPro" id="IPR024785">
    <property type="entry name" value="TORC_C"/>
</dbReference>
<evidence type="ECO:0000256" key="2">
    <source>
        <dbReference type="SAM" id="Phobius"/>
    </source>
</evidence>
<dbReference type="PANTHER" id="PTHR13589:SF15">
    <property type="entry name" value="CREB-REGULATED TRANSCRIPTION COACTIVATOR, ISOFORM B"/>
    <property type="match status" value="1"/>
</dbReference>
<feature type="region of interest" description="Disordered" evidence="1">
    <location>
        <begin position="201"/>
        <end position="236"/>
    </location>
</feature>
<dbReference type="AlphaFoldDB" id="A0A7R9BJH1"/>
<feature type="transmembrane region" description="Helical" evidence="2">
    <location>
        <begin position="31"/>
        <end position="54"/>
    </location>
</feature>
<name>A0A7R9BJH1_9CRUS</name>
<accession>A0A7R9BJH1</accession>
<dbReference type="Proteomes" id="UP000678499">
    <property type="component" value="Unassembled WGS sequence"/>
</dbReference>
<evidence type="ECO:0000259" key="3">
    <source>
        <dbReference type="Pfam" id="PF12886"/>
    </source>
</evidence>
<feature type="compositionally biased region" description="Polar residues" evidence="1">
    <location>
        <begin position="212"/>
        <end position="221"/>
    </location>
</feature>
<dbReference type="GO" id="GO:0008140">
    <property type="term" value="F:cAMP response element binding protein binding"/>
    <property type="evidence" value="ECO:0007669"/>
    <property type="project" value="TreeGrafter"/>
</dbReference>
<feature type="compositionally biased region" description="Low complexity" evidence="1">
    <location>
        <begin position="574"/>
        <end position="587"/>
    </location>
</feature>
<dbReference type="InterPro" id="IPR024786">
    <property type="entry name" value="TORC"/>
</dbReference>
<feature type="region of interest" description="Disordered" evidence="1">
    <location>
        <begin position="322"/>
        <end position="360"/>
    </location>
</feature>
<dbReference type="GO" id="GO:0005634">
    <property type="term" value="C:nucleus"/>
    <property type="evidence" value="ECO:0007669"/>
    <property type="project" value="InterPro"/>
</dbReference>
<organism evidence="4">
    <name type="scientific">Notodromas monacha</name>
    <dbReference type="NCBI Taxonomy" id="399045"/>
    <lineage>
        <taxon>Eukaryota</taxon>
        <taxon>Metazoa</taxon>
        <taxon>Ecdysozoa</taxon>
        <taxon>Arthropoda</taxon>
        <taxon>Crustacea</taxon>
        <taxon>Oligostraca</taxon>
        <taxon>Ostracoda</taxon>
        <taxon>Podocopa</taxon>
        <taxon>Podocopida</taxon>
        <taxon>Cypridocopina</taxon>
        <taxon>Cypridoidea</taxon>
        <taxon>Cyprididae</taxon>
        <taxon>Notodromas</taxon>
    </lineage>
</organism>
<sequence length="761" mass="81407">MYKPIERDENAALDHSSSLRTQGGSWNSTRIFHLIIIFVSCASTSIAILFAIFYNGSSKSFPSKTSNNVQSNASDSDVYLEGKDSSARMMDSVDEALMAPTHMNNTLAVEDKSLFVVMLGVGTGFVILFGVFFSLALYRKHQKQMRVIHLESKPYPRYQTPSYARSLPNVNQINGPRDDTQIPFGCFDQAYGGVDVRPDVGGPCRPREKKNSGVSPASSRHSLMRAAGPGGSGTLNWPYSRNSESAAASSAGIPLSNIVSGSSIMSTSAEKAPSFLSPPPQFGDFWRRTNSDSALHQSVVGPDNSHPVFIAHCAMNAFVDDGMNRSPLQDNTNSSPTSVSPSLPSPPCQQNPPGYEVSPGSISITCHPLSLDADADVKPTIHQLRRESPRLVLSVGCGADDPMKLAPDSSTSPSGSLPDLNVMHIPPLSMGSETAVYRVASRSDVASRKFSQPTAGIDGSFEDQGVDCSLFGMGNTFEPDGTLSNHAKFFKYRGLADTTVDQPTDRKLILLGVPRLSSKDDWGADSFPGWVQRSETTSSPIPIPGSAAGCNQIPLVSSSVARQGSNSPGSCGNAQSAPASPSEASPQPCSQALFVSELMGPLQNVCVDAFAKPATSPEQTQNVLRRLQLINMIVTNTNGSVEVSIADGFSPFLRHNIDVTNNAQHHQPSSNHGIVITLTAPSDSLEPLNVSPTIPSHVTGLEDEADLPQDLSDIFGLDYGSEDAICADLVPLDVDGLQLLMNPENNLTDAATEDHFRWDRH</sequence>
<feature type="region of interest" description="Disordered" evidence="1">
    <location>
        <begin position="560"/>
        <end position="587"/>
    </location>
</feature>
<feature type="transmembrane region" description="Helical" evidence="2">
    <location>
        <begin position="114"/>
        <end position="138"/>
    </location>
</feature>